<evidence type="ECO:0000256" key="3">
    <source>
        <dbReference type="ARBA" id="ARBA00007556"/>
    </source>
</evidence>
<dbReference type="NCBIfam" id="TIGR00056">
    <property type="entry name" value="MlaE family lipid ABC transporter permease subunit"/>
    <property type="match status" value="1"/>
</dbReference>
<dbReference type="Proteomes" id="UP000279470">
    <property type="component" value="Unassembled WGS sequence"/>
</dbReference>
<comment type="subcellular location">
    <subcellularLocation>
        <location evidence="8">Cell inner membrane</location>
        <topology evidence="8">Multi-pass membrane protein</topology>
    </subcellularLocation>
    <subcellularLocation>
        <location evidence="2">Membrane</location>
        <topology evidence="2">Multi-pass membrane protein</topology>
    </subcellularLocation>
</comment>
<keyword evidence="5 8" id="KW-0812">Transmembrane</keyword>
<dbReference type="EMBL" id="RXFM01000074">
    <property type="protein sequence ID" value="RST63777.1"/>
    <property type="molecule type" value="Genomic_DNA"/>
</dbReference>
<gene>
    <name evidence="9" type="ORF">EIC27_05195</name>
</gene>
<evidence type="ECO:0000313" key="10">
    <source>
        <dbReference type="Proteomes" id="UP000279470"/>
    </source>
</evidence>
<dbReference type="GO" id="GO:0043190">
    <property type="term" value="C:ATP-binding cassette (ABC) transporter complex"/>
    <property type="evidence" value="ECO:0007669"/>
    <property type="project" value="InterPro"/>
</dbReference>
<accession>A0A429XFB9</accession>
<keyword evidence="7 8" id="KW-0472">Membrane</keyword>
<proteinExistence type="inferred from homology"/>
<feature type="transmembrane region" description="Helical" evidence="8">
    <location>
        <begin position="234"/>
        <end position="259"/>
    </location>
</feature>
<feature type="transmembrane region" description="Helical" evidence="8">
    <location>
        <begin position="154"/>
        <end position="181"/>
    </location>
</feature>
<feature type="transmembrane region" description="Helical" evidence="8">
    <location>
        <begin position="54"/>
        <end position="76"/>
    </location>
</feature>
<evidence type="ECO:0000256" key="7">
    <source>
        <dbReference type="ARBA" id="ARBA00023136"/>
    </source>
</evidence>
<evidence type="ECO:0000256" key="5">
    <source>
        <dbReference type="ARBA" id="ARBA00022692"/>
    </source>
</evidence>
<feature type="transmembrane region" description="Helical" evidence="8">
    <location>
        <begin position="21"/>
        <end position="42"/>
    </location>
</feature>
<feature type="transmembrane region" description="Helical" evidence="8">
    <location>
        <begin position="202"/>
        <end position="222"/>
    </location>
</feature>
<dbReference type="Pfam" id="PF02405">
    <property type="entry name" value="MlaE"/>
    <property type="match status" value="1"/>
</dbReference>
<evidence type="ECO:0000256" key="2">
    <source>
        <dbReference type="ARBA" id="ARBA00004141"/>
    </source>
</evidence>
<comment type="similarity">
    <text evidence="3 8">Belongs to the MlaE permease family.</text>
</comment>
<evidence type="ECO:0000256" key="6">
    <source>
        <dbReference type="ARBA" id="ARBA00022989"/>
    </source>
</evidence>
<comment type="caution">
    <text evidence="9">The sequence shown here is derived from an EMBL/GenBank/DDBJ whole genome shotgun (WGS) entry which is preliminary data.</text>
</comment>
<dbReference type="OrthoDB" id="9806241at2"/>
<dbReference type="PANTHER" id="PTHR30188">
    <property type="entry name" value="ABC TRANSPORTER PERMEASE PROTEIN-RELATED"/>
    <property type="match status" value="1"/>
</dbReference>
<dbReference type="AlphaFoldDB" id="A0A429XFB9"/>
<dbReference type="GO" id="GO:0005548">
    <property type="term" value="F:phospholipid transporter activity"/>
    <property type="evidence" value="ECO:0007669"/>
    <property type="project" value="TreeGrafter"/>
</dbReference>
<evidence type="ECO:0000256" key="4">
    <source>
        <dbReference type="ARBA" id="ARBA00022448"/>
    </source>
</evidence>
<reference evidence="10" key="1">
    <citation type="submission" date="2018-11" db="EMBL/GenBank/DDBJ databases">
        <title>Phylogenetic, genomic, and biogeographic characterization of a novel and ubiquitous marine invertebrate-associated Rickettsiales parasite, Candidatus Marinoinvertebrata rohwerii, gen. nov., sp. nov.</title>
        <authorList>
            <person name="Klinges J.G."/>
            <person name="Rosales S.M."/>
            <person name="Mcminds R."/>
            <person name="Shaver E.C."/>
            <person name="Shantz A."/>
            <person name="Peters E.C."/>
            <person name="Burkepile D.E."/>
            <person name="Silliman B.R."/>
            <person name="Vega Thurber R.L."/>
        </authorList>
    </citation>
    <scope>NUCLEOTIDE SEQUENCE [LARGE SCALE GENOMIC DNA]</scope>
    <source>
        <strain evidence="10">a_cerv_44</strain>
    </source>
</reference>
<keyword evidence="8" id="KW-1003">Cell membrane</keyword>
<keyword evidence="6 8" id="KW-1133">Transmembrane helix</keyword>
<name>A0A429XFB9_9RICK</name>
<comment type="function">
    <text evidence="1">Could be part of an ABC transporter complex.</text>
</comment>
<dbReference type="InterPro" id="IPR003453">
    <property type="entry name" value="ABC_MlaE_roteobac"/>
</dbReference>
<protein>
    <submittedName>
        <fullName evidence="9">ABC transporter permease</fullName>
    </submittedName>
</protein>
<organism evidence="9 10">
    <name type="scientific">Candidatus Aquarickettsia rohweri</name>
    <dbReference type="NCBI Taxonomy" id="2602574"/>
    <lineage>
        <taxon>Bacteria</taxon>
        <taxon>Pseudomonadati</taxon>
        <taxon>Pseudomonadota</taxon>
        <taxon>Alphaproteobacteria</taxon>
        <taxon>Rickettsiales</taxon>
        <taxon>Candidatus Midichloriaceae</taxon>
        <taxon>Candidatus Aquarickettsia</taxon>
    </lineage>
</organism>
<dbReference type="PANTHER" id="PTHR30188:SF4">
    <property type="entry name" value="PROTEIN TRIGALACTOSYLDIACYLGLYCEROL 1, CHLOROPLASTIC"/>
    <property type="match status" value="1"/>
</dbReference>
<dbReference type="RefSeq" id="WP_126045048.1">
    <property type="nucleotide sequence ID" value="NZ_RXFM01000074.1"/>
</dbReference>
<evidence type="ECO:0000313" key="9">
    <source>
        <dbReference type="EMBL" id="RST63777.1"/>
    </source>
</evidence>
<keyword evidence="10" id="KW-1185">Reference proteome</keyword>
<dbReference type="InterPro" id="IPR030802">
    <property type="entry name" value="Permease_MalE"/>
</dbReference>
<keyword evidence="8" id="KW-0997">Cell inner membrane</keyword>
<evidence type="ECO:0000256" key="1">
    <source>
        <dbReference type="ARBA" id="ARBA00003787"/>
    </source>
</evidence>
<sequence length="260" mass="28216">MNLFKHIQTLGVISLRLLKNIGELVIFLCNVLCKLFTVPFYIRNFFQQLITIGFYSLPVIGFTAIFTGAVLALQTYTGFSRMHAESSIASVIVISITRELGPVLAGLMLAGRVAGSVAAEIGTMKISEQVDALYTLNTDPIKYLIIPKIVAGTIVLPLLVLVSDVIGIFGGYLVAVYKIGFEYHSYIRSTLKFLEYQDVMSGLFKAAVFGFIVTFIGCFFGFKTSGGASGVGVAATQSVVSSSILILLFNYLITGLLFVR</sequence>
<keyword evidence="4" id="KW-0813">Transport</keyword>
<evidence type="ECO:0000256" key="8">
    <source>
        <dbReference type="RuleBase" id="RU362044"/>
    </source>
</evidence>